<evidence type="ECO:0000256" key="14">
    <source>
        <dbReference type="HAMAP-Rule" id="MF_00098"/>
    </source>
</evidence>
<feature type="binding site" evidence="14">
    <location>
        <position position="339"/>
    </location>
    <ligand>
        <name>ATP</name>
        <dbReference type="ChEBI" id="CHEBI:30616"/>
    </ligand>
</feature>
<feature type="compositionally biased region" description="Low complexity" evidence="15">
    <location>
        <begin position="565"/>
        <end position="580"/>
    </location>
</feature>
<dbReference type="InterPro" id="IPR014758">
    <property type="entry name" value="Met-tRNA_synth"/>
</dbReference>
<dbReference type="InterPro" id="IPR002547">
    <property type="entry name" value="tRNA-bd_dom"/>
</dbReference>
<sequence length="769" mass="87217">MKKRLVTSALPYVNNIPHLGNLIQVLSADVFARFSRQKGYDTLYICGSDEYGTATETRAREEGMSPRELCDKNHAIHKDIYEWFNINFDHYGRTSTEFQTRIVQDIFTKVYNNGYINQHTIKQLYSEKSEMFLADRYVKGECPHCHYDDARGDQCEHCGKLLDPEHLINPVSIMDNSTPVLKETTHLYLDLPKVLPLLQEWMDEASERGKWARNAVQMTQAWIRDGLKERAITRDLKWGIPVPLEGFEDKVFYVWFDAPIGYISISAEYAAKSGDPDGWKEWWLNPDEVELFQFIGKDNIPFHTVIFPSSQLASGDDWTMLHHMSSSEYMNYEGGKFSKSKGIGVFGNDAKDTGIPADVWRFYIFYNRPETSDYVFTWKDFQEKTNKELIGNLANLVNRTLSFSVRFFDGKLPVPDLNNSDSSVFWKEVTRLEQEITTHLEWAQLRDAFRKIFALASYGNKVFQESEPWKLRESNPGEAQRILSDLAYLVRDLSILVRPYIPETAERIAAFLGMEAGAESADWSKLGSAAAVEFPIPVISSPEILFKQLDGTHIEELRKRFAGSQAERAEAAAQKSSSGGESDKKSEKKKLSKAEKIRKQDEGLRLDQRFTKRVELRVAKIVKIERHPEAEKLYIETLDDGSGEERSIVSGLVPHYKEEELLNRNIILVANLKPAKLRGVKSHGMLLAASSKAEGEEVVDVIFADHAQPGDQVHVSGLEPQGEKDRIDIDTFFDIPLTSENHEIAVGGKPLQVAGKALRSAKVANGAVG</sequence>
<dbReference type="InterPro" id="IPR041872">
    <property type="entry name" value="Anticodon_Met"/>
</dbReference>
<dbReference type="EC" id="6.1.1.10" evidence="14"/>
<evidence type="ECO:0000256" key="4">
    <source>
        <dbReference type="ARBA" id="ARBA00022490"/>
    </source>
</evidence>
<evidence type="ECO:0000256" key="3">
    <source>
        <dbReference type="ARBA" id="ARBA00008258"/>
    </source>
</evidence>
<dbReference type="EMBL" id="CP006939">
    <property type="protein sequence ID" value="AHC14989.1"/>
    <property type="molecule type" value="Genomic_DNA"/>
</dbReference>
<comment type="subunit">
    <text evidence="14">Homodimer.</text>
</comment>
<proteinExistence type="inferred from homology"/>
<dbReference type="PANTHER" id="PTHR45765">
    <property type="entry name" value="METHIONINE--TRNA LIGASE"/>
    <property type="match status" value="1"/>
</dbReference>
<evidence type="ECO:0000259" key="16">
    <source>
        <dbReference type="PROSITE" id="PS50886"/>
    </source>
</evidence>
<dbReference type="InterPro" id="IPR029038">
    <property type="entry name" value="MetRS_Zn"/>
</dbReference>
<dbReference type="GO" id="GO:0006431">
    <property type="term" value="P:methionyl-tRNA aminoacylation"/>
    <property type="evidence" value="ECO:0007669"/>
    <property type="project" value="UniProtKB-UniRule"/>
</dbReference>
<evidence type="ECO:0000256" key="9">
    <source>
        <dbReference type="ARBA" id="ARBA00022840"/>
    </source>
</evidence>
<dbReference type="SUPFAM" id="SSF57770">
    <property type="entry name" value="Methionyl-tRNA synthetase (MetRS), Zn-domain"/>
    <property type="match status" value="1"/>
</dbReference>
<dbReference type="CDD" id="cd02153">
    <property type="entry name" value="tRNA_bindingDomain"/>
    <property type="match status" value="1"/>
</dbReference>
<dbReference type="PROSITE" id="PS50886">
    <property type="entry name" value="TRBD"/>
    <property type="match status" value="1"/>
</dbReference>
<evidence type="ECO:0000256" key="7">
    <source>
        <dbReference type="ARBA" id="ARBA00022741"/>
    </source>
</evidence>
<keyword evidence="11 14" id="KW-0648">Protein biosynthesis</keyword>
<dbReference type="Pfam" id="PF19303">
    <property type="entry name" value="Anticodon_3"/>
    <property type="match status" value="1"/>
</dbReference>
<dbReference type="GO" id="GO:0005829">
    <property type="term" value="C:cytosol"/>
    <property type="evidence" value="ECO:0007669"/>
    <property type="project" value="TreeGrafter"/>
</dbReference>
<reference evidence="17 18" key="1">
    <citation type="journal article" date="2015" name="Stand. Genomic Sci.">
        <title>Complete genome sequence and description of Salinispira pacifica gen. nov., sp. nov., a novel spirochaete isolated form a hypersaline microbial mat.</title>
        <authorList>
            <person name="Ben Hania W."/>
            <person name="Joseph M."/>
            <person name="Schumann P."/>
            <person name="Bunk B."/>
            <person name="Fiebig A."/>
            <person name="Sproer C."/>
            <person name="Klenk H.P."/>
            <person name="Fardeau M.L."/>
            <person name="Spring S."/>
        </authorList>
    </citation>
    <scope>NUCLEOTIDE SEQUENCE [LARGE SCALE GENOMIC DNA]</scope>
    <source>
        <strain evidence="17 18">L21-RPul-D2</strain>
    </source>
</reference>
<evidence type="ECO:0000256" key="1">
    <source>
        <dbReference type="ARBA" id="ARBA00003314"/>
    </source>
</evidence>
<dbReference type="SUPFAM" id="SSF52374">
    <property type="entry name" value="Nucleotidylyl transferase"/>
    <property type="match status" value="1"/>
</dbReference>
<comment type="function">
    <text evidence="1 14">Is required not only for elongation of protein synthesis but also for the initiation of all mRNA translation through initiator tRNA(fMet) aminoacylation.</text>
</comment>
<dbReference type="InterPro" id="IPR014729">
    <property type="entry name" value="Rossmann-like_a/b/a_fold"/>
</dbReference>
<dbReference type="HOGENOM" id="CLU_009710_1_2_12"/>
<evidence type="ECO:0000256" key="11">
    <source>
        <dbReference type="ARBA" id="ARBA00022917"/>
    </source>
</evidence>
<feature type="short sequence motif" description="'HIGH' region" evidence="14">
    <location>
        <begin position="11"/>
        <end position="21"/>
    </location>
</feature>
<keyword evidence="5 14" id="KW-0820">tRNA-binding</keyword>
<dbReference type="NCBIfam" id="NF001100">
    <property type="entry name" value="PRK00133.1"/>
    <property type="match status" value="1"/>
</dbReference>
<keyword evidence="4 14" id="KW-0963">Cytoplasm</keyword>
<evidence type="ECO:0000313" key="17">
    <source>
        <dbReference type="EMBL" id="AHC14989.1"/>
    </source>
</evidence>
<keyword evidence="12 14" id="KW-0030">Aminoacyl-tRNA synthetase</keyword>
<dbReference type="GO" id="GO:0004825">
    <property type="term" value="F:methionine-tRNA ligase activity"/>
    <property type="evidence" value="ECO:0007669"/>
    <property type="project" value="UniProtKB-UniRule"/>
</dbReference>
<feature type="short sequence motif" description="'KMSKS' region" evidence="14">
    <location>
        <begin position="336"/>
        <end position="340"/>
    </location>
</feature>
<dbReference type="Gene3D" id="3.40.50.620">
    <property type="entry name" value="HUPs"/>
    <property type="match status" value="1"/>
</dbReference>
<keyword evidence="18" id="KW-1185">Reference proteome</keyword>
<dbReference type="InterPro" id="IPR023458">
    <property type="entry name" value="Met-tRNA_ligase_1"/>
</dbReference>
<keyword evidence="10 14" id="KW-0694">RNA-binding</keyword>
<dbReference type="PRINTS" id="PR01041">
    <property type="entry name" value="TRNASYNTHMET"/>
</dbReference>
<evidence type="ECO:0000256" key="6">
    <source>
        <dbReference type="ARBA" id="ARBA00022598"/>
    </source>
</evidence>
<dbReference type="Proteomes" id="UP000018680">
    <property type="component" value="Chromosome"/>
</dbReference>
<name>V5WHG6_9SPIO</name>
<dbReference type="AlphaFoldDB" id="V5WHG6"/>
<dbReference type="eggNOG" id="COG0143">
    <property type="taxonomic scope" value="Bacteria"/>
</dbReference>
<feature type="domain" description="TRNA-binding" evidence="16">
    <location>
        <begin position="610"/>
        <end position="714"/>
    </location>
</feature>
<dbReference type="CDD" id="cd07957">
    <property type="entry name" value="Anticodon_Ia_Met"/>
    <property type="match status" value="1"/>
</dbReference>
<dbReference type="GO" id="GO:0000049">
    <property type="term" value="F:tRNA binding"/>
    <property type="evidence" value="ECO:0007669"/>
    <property type="project" value="UniProtKB-UniRule"/>
</dbReference>
<feature type="binding site" evidence="14">
    <location>
        <position position="145"/>
    </location>
    <ligand>
        <name>Zn(2+)</name>
        <dbReference type="ChEBI" id="CHEBI:29105"/>
    </ligand>
</feature>
<keyword evidence="14" id="KW-0479">Metal-binding</keyword>
<dbReference type="NCBIfam" id="TIGR00398">
    <property type="entry name" value="metG"/>
    <property type="match status" value="1"/>
</dbReference>
<evidence type="ECO:0000256" key="12">
    <source>
        <dbReference type="ARBA" id="ARBA00023146"/>
    </source>
</evidence>
<evidence type="ECO:0000256" key="2">
    <source>
        <dbReference type="ARBA" id="ARBA00004496"/>
    </source>
</evidence>
<evidence type="ECO:0000256" key="15">
    <source>
        <dbReference type="SAM" id="MobiDB-lite"/>
    </source>
</evidence>
<dbReference type="GO" id="GO:0017101">
    <property type="term" value="C:aminoacyl-tRNA synthetase multienzyme complex"/>
    <property type="evidence" value="ECO:0007669"/>
    <property type="project" value="TreeGrafter"/>
</dbReference>
<keyword evidence="9 14" id="KW-0067">ATP-binding</keyword>
<comment type="cofactor">
    <cofactor evidence="14">
        <name>Zn(2+)</name>
        <dbReference type="ChEBI" id="CHEBI:29105"/>
    </cofactor>
    <text evidence="14">Binds 1 zinc ion per subunit.</text>
</comment>
<feature type="binding site" evidence="14">
    <location>
        <position position="158"/>
    </location>
    <ligand>
        <name>Zn(2+)</name>
        <dbReference type="ChEBI" id="CHEBI:29105"/>
    </ligand>
</feature>
<feature type="region of interest" description="Disordered" evidence="15">
    <location>
        <begin position="565"/>
        <end position="597"/>
    </location>
</feature>
<comment type="subcellular location">
    <subcellularLocation>
        <location evidence="2 14">Cytoplasm</location>
    </subcellularLocation>
</comment>
<dbReference type="RefSeq" id="WP_024267909.1">
    <property type="nucleotide sequence ID" value="NC_023035.1"/>
</dbReference>
<dbReference type="SUPFAM" id="SSF50249">
    <property type="entry name" value="Nucleic acid-binding proteins"/>
    <property type="match status" value="1"/>
</dbReference>
<dbReference type="SUPFAM" id="SSF47323">
    <property type="entry name" value="Anticodon-binding domain of a subclass of class I aminoacyl-tRNA synthetases"/>
    <property type="match status" value="1"/>
</dbReference>
<dbReference type="GO" id="GO:0046872">
    <property type="term" value="F:metal ion binding"/>
    <property type="evidence" value="ECO:0007669"/>
    <property type="project" value="UniProtKB-KW"/>
</dbReference>
<evidence type="ECO:0000256" key="13">
    <source>
        <dbReference type="ARBA" id="ARBA00047364"/>
    </source>
</evidence>
<comment type="catalytic activity">
    <reaction evidence="13 14">
        <text>tRNA(Met) + L-methionine + ATP = L-methionyl-tRNA(Met) + AMP + diphosphate</text>
        <dbReference type="Rhea" id="RHEA:13481"/>
        <dbReference type="Rhea" id="RHEA-COMP:9667"/>
        <dbReference type="Rhea" id="RHEA-COMP:9698"/>
        <dbReference type="ChEBI" id="CHEBI:30616"/>
        <dbReference type="ChEBI" id="CHEBI:33019"/>
        <dbReference type="ChEBI" id="CHEBI:57844"/>
        <dbReference type="ChEBI" id="CHEBI:78442"/>
        <dbReference type="ChEBI" id="CHEBI:78530"/>
        <dbReference type="ChEBI" id="CHEBI:456215"/>
        <dbReference type="EC" id="6.1.1.10"/>
    </reaction>
</comment>
<dbReference type="PROSITE" id="PS00178">
    <property type="entry name" value="AA_TRNA_LIGASE_I"/>
    <property type="match status" value="1"/>
</dbReference>
<evidence type="ECO:0000256" key="10">
    <source>
        <dbReference type="ARBA" id="ARBA00022884"/>
    </source>
</evidence>
<dbReference type="PATRIC" id="fig|1307761.3.peg.1597"/>
<dbReference type="PANTHER" id="PTHR45765:SF1">
    <property type="entry name" value="METHIONINE--TRNA LIGASE, CYTOPLASMIC"/>
    <property type="match status" value="1"/>
</dbReference>
<protein>
    <recommendedName>
        <fullName evidence="14">Methionine--tRNA ligase</fullName>
        <ecNumber evidence="14">6.1.1.10</ecNumber>
    </recommendedName>
    <alternativeName>
        <fullName evidence="14">Methionyl-tRNA synthetase</fullName>
        <shortName evidence="14">MetRS</shortName>
    </alternativeName>
</protein>
<dbReference type="Gene3D" id="2.40.50.140">
    <property type="entry name" value="Nucleic acid-binding proteins"/>
    <property type="match status" value="1"/>
</dbReference>
<comment type="similarity">
    <text evidence="3 14">Belongs to the class-I aminoacyl-tRNA synthetase family. MetG type 1 subfamily.</text>
</comment>
<evidence type="ECO:0000313" key="18">
    <source>
        <dbReference type="Proteomes" id="UP000018680"/>
    </source>
</evidence>
<dbReference type="GO" id="GO:0005524">
    <property type="term" value="F:ATP binding"/>
    <property type="evidence" value="ECO:0007669"/>
    <property type="project" value="UniProtKB-UniRule"/>
</dbReference>
<dbReference type="InterPro" id="IPR001412">
    <property type="entry name" value="aa-tRNA-synth_I_CS"/>
</dbReference>
<feature type="binding site" evidence="14">
    <location>
        <position position="155"/>
    </location>
    <ligand>
        <name>Zn(2+)</name>
        <dbReference type="ChEBI" id="CHEBI:29105"/>
    </ligand>
</feature>
<dbReference type="CDD" id="cd00814">
    <property type="entry name" value="MetRS_core"/>
    <property type="match status" value="1"/>
</dbReference>
<dbReference type="Pfam" id="PF01588">
    <property type="entry name" value="tRNA_bind"/>
    <property type="match status" value="1"/>
</dbReference>
<dbReference type="InterPro" id="IPR033911">
    <property type="entry name" value="MetRS_core"/>
</dbReference>
<organism evidence="17 18">
    <name type="scientific">Salinispira pacifica</name>
    <dbReference type="NCBI Taxonomy" id="1307761"/>
    <lineage>
        <taxon>Bacteria</taxon>
        <taxon>Pseudomonadati</taxon>
        <taxon>Spirochaetota</taxon>
        <taxon>Spirochaetia</taxon>
        <taxon>Spirochaetales</taxon>
        <taxon>Spirochaetaceae</taxon>
        <taxon>Salinispira</taxon>
    </lineage>
</organism>
<dbReference type="eggNOG" id="COG0073">
    <property type="taxonomic scope" value="Bacteria"/>
</dbReference>
<gene>
    <name evidence="14" type="primary">metG</name>
    <name evidence="17" type="ORF">L21SP2_1602</name>
</gene>
<dbReference type="Gene3D" id="1.10.730.10">
    <property type="entry name" value="Isoleucyl-tRNA Synthetase, Domain 1"/>
    <property type="match status" value="1"/>
</dbReference>
<dbReference type="InterPro" id="IPR009080">
    <property type="entry name" value="tRNAsynth_Ia_anticodon-bd"/>
</dbReference>
<feature type="binding site" evidence="14">
    <location>
        <position position="142"/>
    </location>
    <ligand>
        <name>Zn(2+)</name>
        <dbReference type="ChEBI" id="CHEBI:29105"/>
    </ligand>
</feature>
<accession>V5WHG6</accession>
<keyword evidence="6 14" id="KW-0436">Ligase</keyword>
<evidence type="ECO:0000256" key="5">
    <source>
        <dbReference type="ARBA" id="ARBA00022555"/>
    </source>
</evidence>
<dbReference type="InterPro" id="IPR015413">
    <property type="entry name" value="Methionyl/Leucyl_tRNA_Synth"/>
</dbReference>
<dbReference type="InterPro" id="IPR012340">
    <property type="entry name" value="NA-bd_OB-fold"/>
</dbReference>
<dbReference type="FunFam" id="2.20.28.20:FF:000001">
    <property type="entry name" value="Methionine--tRNA ligase"/>
    <property type="match status" value="1"/>
</dbReference>
<keyword evidence="8 14" id="KW-0862">Zinc</keyword>
<evidence type="ECO:0000256" key="8">
    <source>
        <dbReference type="ARBA" id="ARBA00022833"/>
    </source>
</evidence>
<dbReference type="STRING" id="1307761.L21SP2_1602"/>
<dbReference type="Gene3D" id="2.20.28.20">
    <property type="entry name" value="Methionyl-tRNA synthetase, Zn-domain"/>
    <property type="match status" value="1"/>
</dbReference>
<keyword evidence="7 14" id="KW-0547">Nucleotide-binding</keyword>
<dbReference type="KEGG" id="slr:L21SP2_1602"/>
<dbReference type="HAMAP" id="MF_00098">
    <property type="entry name" value="Met_tRNA_synth_type1"/>
    <property type="match status" value="1"/>
</dbReference>
<dbReference type="Pfam" id="PF09334">
    <property type="entry name" value="tRNA-synt_1g"/>
    <property type="match status" value="1"/>
</dbReference>